<name>A0ABT2TFB6_9FIRM</name>
<dbReference type="RefSeq" id="WP_059066558.1">
    <property type="nucleotide sequence ID" value="NZ_JAOQJX010000024.1"/>
</dbReference>
<reference evidence="1 2" key="1">
    <citation type="journal article" date="2021" name="ISME Commun">
        <title>Automated analysis of genomic sequences facilitates high-throughput and comprehensive description of bacteria.</title>
        <authorList>
            <person name="Hitch T.C.A."/>
        </authorList>
    </citation>
    <scope>NUCLEOTIDE SEQUENCE [LARGE SCALE GENOMIC DNA]</scope>
    <source>
        <strain evidence="1 2">H2_18</strain>
    </source>
</reference>
<dbReference type="Proteomes" id="UP001652394">
    <property type="component" value="Unassembled WGS sequence"/>
</dbReference>
<protein>
    <submittedName>
        <fullName evidence="1">Uncharacterized protein</fullName>
    </submittedName>
</protein>
<organism evidence="1 2">
    <name type="scientific">Faecalicatena acetigenes</name>
    <dbReference type="NCBI Taxonomy" id="2981790"/>
    <lineage>
        <taxon>Bacteria</taxon>
        <taxon>Bacillati</taxon>
        <taxon>Bacillota</taxon>
        <taxon>Clostridia</taxon>
        <taxon>Lachnospirales</taxon>
        <taxon>Lachnospiraceae</taxon>
        <taxon>Faecalicatena</taxon>
    </lineage>
</organism>
<dbReference type="EMBL" id="JAOQJX010000024">
    <property type="protein sequence ID" value="MCU6748497.1"/>
    <property type="molecule type" value="Genomic_DNA"/>
</dbReference>
<proteinExistence type="predicted"/>
<evidence type="ECO:0000313" key="2">
    <source>
        <dbReference type="Proteomes" id="UP001652394"/>
    </source>
</evidence>
<sequence>MSRKLPYYMAYPLPFVYDDDKMERRDMEYMKSMYPNIPKKILPYVEEECDRSEYENSMIYDEYPDKLQLRMMCSRIYENVLKNEKLFYGTEYAEMLSAERRKEPMEQDLAMPSLGVGENWLRDMIEVMLYQELYRRRCDHRRCQRRFY</sequence>
<comment type="caution">
    <text evidence="1">The sequence shown here is derived from an EMBL/GenBank/DDBJ whole genome shotgun (WGS) entry which is preliminary data.</text>
</comment>
<gene>
    <name evidence="1" type="ORF">OCV51_12670</name>
</gene>
<evidence type="ECO:0000313" key="1">
    <source>
        <dbReference type="EMBL" id="MCU6748497.1"/>
    </source>
</evidence>
<keyword evidence="2" id="KW-1185">Reference proteome</keyword>
<accession>A0ABT2TFB6</accession>